<dbReference type="Proteomes" id="UP000269271">
    <property type="component" value="Unassembled WGS sequence"/>
</dbReference>
<organism evidence="1 2">
    <name type="scientific">Burkholderia contaminans</name>
    <dbReference type="NCBI Taxonomy" id="488447"/>
    <lineage>
        <taxon>Bacteria</taxon>
        <taxon>Pseudomonadati</taxon>
        <taxon>Pseudomonadota</taxon>
        <taxon>Betaproteobacteria</taxon>
        <taxon>Burkholderiales</taxon>
        <taxon>Burkholderiaceae</taxon>
        <taxon>Burkholderia</taxon>
        <taxon>Burkholderia cepacia complex</taxon>
    </lineage>
</organism>
<evidence type="ECO:0000313" key="1">
    <source>
        <dbReference type="EMBL" id="RQT26081.1"/>
    </source>
</evidence>
<name>A0A3N8QRT0_9BURK</name>
<reference evidence="1 2" key="1">
    <citation type="submission" date="2018-08" db="EMBL/GenBank/DDBJ databases">
        <title>Comparative analysis of Burkholderia isolates from Puerto Rico.</title>
        <authorList>
            <person name="Hall C."/>
            <person name="Sahl J."/>
            <person name="Wagner D."/>
        </authorList>
    </citation>
    <scope>NUCLEOTIDE SEQUENCE [LARGE SCALE GENOMIC DNA]</scope>
    <source>
        <strain evidence="1 2">Bp9001</strain>
    </source>
</reference>
<sequence>MNNKHFTLGDLRVMFAPLSIARRNAVLFALDTNASIEEAVLLGWKEALRGEYSDFAKEIVRAQPRHLHLDYVFWEYLDNGVAAPLFGLEDSIKSVSLGRNFAELQALYDRMLWIDTRAEADDFKRVLSEVM</sequence>
<protein>
    <submittedName>
        <fullName evidence="1">Uncharacterized protein</fullName>
    </submittedName>
</protein>
<accession>A0A3N8QRT0</accession>
<dbReference type="AlphaFoldDB" id="A0A3N8QRT0"/>
<gene>
    <name evidence="1" type="ORF">DF037_20545</name>
</gene>
<comment type="caution">
    <text evidence="1">The sequence shown here is derived from an EMBL/GenBank/DDBJ whole genome shotgun (WGS) entry which is preliminary data.</text>
</comment>
<dbReference type="EMBL" id="QTQX01000013">
    <property type="protein sequence ID" value="RQT26081.1"/>
    <property type="molecule type" value="Genomic_DNA"/>
</dbReference>
<proteinExistence type="predicted"/>
<dbReference type="RefSeq" id="WP_124618547.1">
    <property type="nucleotide sequence ID" value="NZ_QTQX01000013.1"/>
</dbReference>
<evidence type="ECO:0000313" key="2">
    <source>
        <dbReference type="Proteomes" id="UP000269271"/>
    </source>
</evidence>